<comment type="similarity">
    <text evidence="1">Belongs to the eIF-2-beta/eIF-5 family.</text>
</comment>
<organism evidence="8 9">
    <name type="scientific">Discostella pseudostelligera</name>
    <dbReference type="NCBI Taxonomy" id="259834"/>
    <lineage>
        <taxon>Eukaryota</taxon>
        <taxon>Sar</taxon>
        <taxon>Stramenopiles</taxon>
        <taxon>Ochrophyta</taxon>
        <taxon>Bacillariophyta</taxon>
        <taxon>Coscinodiscophyceae</taxon>
        <taxon>Thalassiosirophycidae</taxon>
        <taxon>Stephanodiscales</taxon>
        <taxon>Stephanodiscaceae</taxon>
        <taxon>Discostella</taxon>
    </lineage>
</organism>
<feature type="domain" description="W2" evidence="7">
    <location>
        <begin position="263"/>
        <end position="431"/>
    </location>
</feature>
<evidence type="ECO:0000313" key="8">
    <source>
        <dbReference type="EMBL" id="KAL3757314.1"/>
    </source>
</evidence>
<dbReference type="InterPro" id="IPR003307">
    <property type="entry name" value="W2_domain"/>
</dbReference>
<dbReference type="AlphaFoldDB" id="A0ABD3LZW8"/>
<evidence type="ECO:0000256" key="1">
    <source>
        <dbReference type="ARBA" id="ARBA00010397"/>
    </source>
</evidence>
<reference evidence="8 9" key="1">
    <citation type="submission" date="2024-10" db="EMBL/GenBank/DDBJ databases">
        <title>Updated reference genomes for cyclostephanoid diatoms.</title>
        <authorList>
            <person name="Roberts W.R."/>
            <person name="Alverson A.J."/>
        </authorList>
    </citation>
    <scope>NUCLEOTIDE SEQUENCE [LARGE SCALE GENOMIC DNA]</scope>
    <source>
        <strain evidence="8 9">AJA232-27</strain>
    </source>
</reference>
<dbReference type="SUPFAM" id="SSF75689">
    <property type="entry name" value="Zinc-binding domain of translation initiation factor 2 beta"/>
    <property type="match status" value="1"/>
</dbReference>
<dbReference type="Proteomes" id="UP001530293">
    <property type="component" value="Unassembled WGS sequence"/>
</dbReference>
<name>A0ABD3LZW8_9STRA</name>
<feature type="region of interest" description="Disordered" evidence="6">
    <location>
        <begin position="193"/>
        <end position="219"/>
    </location>
</feature>
<dbReference type="Pfam" id="PF02020">
    <property type="entry name" value="W2"/>
    <property type="match status" value="1"/>
</dbReference>
<dbReference type="CDD" id="cd11561">
    <property type="entry name" value="W2_eIF5"/>
    <property type="match status" value="1"/>
</dbReference>
<evidence type="ECO:0000256" key="5">
    <source>
        <dbReference type="ARBA" id="ARBA00023134"/>
    </source>
</evidence>
<dbReference type="FunFam" id="2.20.25.350:FF:000001">
    <property type="entry name" value="Eukaryotic translation initiation factor 5"/>
    <property type="match status" value="1"/>
</dbReference>
<keyword evidence="4" id="KW-0648">Protein biosynthesis</keyword>
<dbReference type="InterPro" id="IPR016190">
    <property type="entry name" value="Transl_init_fac_IF2/IF5_Zn-bd"/>
</dbReference>
<dbReference type="Pfam" id="PF01873">
    <property type="entry name" value="eIF-5_eIF-2B"/>
    <property type="match status" value="1"/>
</dbReference>
<protein>
    <recommendedName>
        <fullName evidence="7">W2 domain-containing protein</fullName>
    </recommendedName>
</protein>
<dbReference type="InterPro" id="IPR016189">
    <property type="entry name" value="Transl_init_fac_IF2/IF5_N"/>
</dbReference>
<evidence type="ECO:0000259" key="7">
    <source>
        <dbReference type="PROSITE" id="PS51363"/>
    </source>
</evidence>
<dbReference type="InterPro" id="IPR045196">
    <property type="entry name" value="IF2/IF5"/>
</dbReference>
<evidence type="ECO:0000256" key="4">
    <source>
        <dbReference type="ARBA" id="ARBA00022917"/>
    </source>
</evidence>
<evidence type="ECO:0000256" key="6">
    <source>
        <dbReference type="SAM" id="MobiDB-lite"/>
    </source>
</evidence>
<evidence type="ECO:0000256" key="3">
    <source>
        <dbReference type="ARBA" id="ARBA00022741"/>
    </source>
</evidence>
<evidence type="ECO:0000313" key="9">
    <source>
        <dbReference type="Proteomes" id="UP001530293"/>
    </source>
</evidence>
<dbReference type="Gene3D" id="1.25.40.180">
    <property type="match status" value="1"/>
</dbReference>
<dbReference type="PANTHER" id="PTHR23001:SF7">
    <property type="entry name" value="EUKARYOTIC TRANSLATION INITIATION FACTOR 5"/>
    <property type="match status" value="1"/>
</dbReference>
<accession>A0ABD3LZW8</accession>
<dbReference type="SMART" id="SM00653">
    <property type="entry name" value="eIF2B_5"/>
    <property type="match status" value="1"/>
</dbReference>
<sequence>MGRPGAIINISGLTPVDDPEYRYKMPTVFGKLEGRGNGSKTVIPNVSDVGLSLHRDPGEVNKVSDPLLLLQNFHSQLQFAHHCIPSTCPLSAIVRKHTQFFGCELGSQTTYNPETDRAIVNGHHTDIVLQQLMHKYIESFVLCPNCRLPETEYKIKSGVIFHKCAACGAKEMVDMTHKLCTYIIAQDKKAKADAKKEGKKKDKKKEKKDGNSDDGDEDEKKKVRFPQFFFTANIEKKEKKSKDKKKEKKDKKKVSVHMVDTVPRFPCGFHLTVHLSVEATKKFLSENPDASPSTIAEKVVNEQMASGLKSQDKIHIFIRAAFTPDFFKHKQVQTWAPTIAKITQGKNVMERHLISACENLCADKPKNFAVIIKQLFDEEVLEEDTILEWAGEGRSEYTLESVNEDQRCSMRAEAEPVVVWLQEDDSSDEESD</sequence>
<keyword evidence="2" id="KW-0396">Initiation factor</keyword>
<dbReference type="Gene3D" id="3.30.30.170">
    <property type="match status" value="1"/>
</dbReference>
<comment type="caution">
    <text evidence="8">The sequence shown here is derived from an EMBL/GenBank/DDBJ whole genome shotgun (WGS) entry which is preliminary data.</text>
</comment>
<dbReference type="EMBL" id="JALLBG020000268">
    <property type="protein sequence ID" value="KAL3757314.1"/>
    <property type="molecule type" value="Genomic_DNA"/>
</dbReference>
<evidence type="ECO:0000256" key="2">
    <source>
        <dbReference type="ARBA" id="ARBA00022540"/>
    </source>
</evidence>
<keyword evidence="3" id="KW-0547">Nucleotide-binding</keyword>
<dbReference type="PROSITE" id="PS51363">
    <property type="entry name" value="W2"/>
    <property type="match status" value="1"/>
</dbReference>
<dbReference type="SUPFAM" id="SSF100966">
    <property type="entry name" value="Translation initiation factor 2 beta, aIF2beta, N-terminal domain"/>
    <property type="match status" value="2"/>
</dbReference>
<dbReference type="InterPro" id="IPR002735">
    <property type="entry name" value="Transl_init_fac_IF2/IF5_dom"/>
</dbReference>
<proteinExistence type="inferred from homology"/>
<dbReference type="InterPro" id="IPR016024">
    <property type="entry name" value="ARM-type_fold"/>
</dbReference>
<dbReference type="SMART" id="SM00515">
    <property type="entry name" value="eIF5C"/>
    <property type="match status" value="1"/>
</dbReference>
<dbReference type="GO" id="GO:0005525">
    <property type="term" value="F:GTP binding"/>
    <property type="evidence" value="ECO:0007669"/>
    <property type="project" value="UniProtKB-KW"/>
</dbReference>
<dbReference type="GO" id="GO:0003743">
    <property type="term" value="F:translation initiation factor activity"/>
    <property type="evidence" value="ECO:0007669"/>
    <property type="project" value="UniProtKB-KW"/>
</dbReference>
<dbReference type="SUPFAM" id="SSF48371">
    <property type="entry name" value="ARM repeat"/>
    <property type="match status" value="1"/>
</dbReference>
<keyword evidence="9" id="KW-1185">Reference proteome</keyword>
<dbReference type="Gene3D" id="2.20.25.350">
    <property type="match status" value="1"/>
</dbReference>
<keyword evidence="5" id="KW-0342">GTP-binding</keyword>
<gene>
    <name evidence="8" type="ORF">ACHAWU_008475</name>
</gene>
<dbReference type="PANTHER" id="PTHR23001">
    <property type="entry name" value="EUKARYOTIC TRANSLATION INITIATION FACTOR"/>
    <property type="match status" value="1"/>
</dbReference>